<name>A0A1Z4C300_9GAMM</name>
<dbReference type="SUPFAM" id="SSF53955">
    <property type="entry name" value="Lysozyme-like"/>
    <property type="match status" value="1"/>
</dbReference>
<dbReference type="InterPro" id="IPR000189">
    <property type="entry name" value="Transglyc_AS"/>
</dbReference>
<feature type="domain" description="Transglycosylase SLT" evidence="2">
    <location>
        <begin position="87"/>
        <end position="185"/>
    </location>
</feature>
<evidence type="ECO:0000259" key="3">
    <source>
        <dbReference type="Pfam" id="PF13511"/>
    </source>
</evidence>
<sequence length="206" mass="23141">MVKKLFIVFILSLTQEAGADIYKYVDSDGHTYYTDEPKGGMYKRIIKSKAERRSRNYFTNVYLSANTNTSPRIGRYNEANKQRFADLIEQAAAKHQVDAKLVHAVIQTESAYNADAVSPKGAVGLMQLMPATARRFGVMDSSAPEQNIDGGTRYLKHLITMFEPNIDLAVAAYNAGENAVIRHNNSIPPYPETQNYVRQVLALYNR</sequence>
<evidence type="ECO:0000259" key="2">
    <source>
        <dbReference type="Pfam" id="PF01464"/>
    </source>
</evidence>
<dbReference type="AlphaFoldDB" id="A0A1Z4C300"/>
<dbReference type="GO" id="GO:0000270">
    <property type="term" value="P:peptidoglycan metabolic process"/>
    <property type="evidence" value="ECO:0007669"/>
    <property type="project" value="InterPro"/>
</dbReference>
<dbReference type="GO" id="GO:0016020">
    <property type="term" value="C:membrane"/>
    <property type="evidence" value="ECO:0007669"/>
    <property type="project" value="InterPro"/>
</dbReference>
<evidence type="ECO:0000313" key="5">
    <source>
        <dbReference type="Proteomes" id="UP000197019"/>
    </source>
</evidence>
<dbReference type="RefSeq" id="WP_088620796.1">
    <property type="nucleotide sequence ID" value="NZ_CP022129.1"/>
</dbReference>
<protein>
    <submittedName>
        <fullName evidence="4">Lytic transglycosylase</fullName>
    </submittedName>
</protein>
<dbReference type="Gene3D" id="1.10.530.10">
    <property type="match status" value="1"/>
</dbReference>
<dbReference type="PANTHER" id="PTHR37423:SF2">
    <property type="entry name" value="MEMBRANE-BOUND LYTIC MUREIN TRANSGLYCOSYLASE C"/>
    <property type="match status" value="1"/>
</dbReference>
<dbReference type="InterPro" id="IPR023346">
    <property type="entry name" value="Lysozyme-like_dom_sf"/>
</dbReference>
<gene>
    <name evidence="4" type="ORF">CEK71_18660</name>
</gene>
<dbReference type="InterPro" id="IPR025392">
    <property type="entry name" value="DUF4124"/>
</dbReference>
<proteinExistence type="inferred from homology"/>
<dbReference type="OrthoDB" id="92254at2"/>
<feature type="domain" description="DUF4124" evidence="3">
    <location>
        <begin position="12"/>
        <end position="48"/>
    </location>
</feature>
<dbReference type="KEGG" id="mpsy:CEK71_18660"/>
<reference evidence="4 5" key="1">
    <citation type="submission" date="2017-06" db="EMBL/GenBank/DDBJ databases">
        <title>Genome Sequencing of the methanotroph Methylovulum psychrotolerants str. HV10-M2 isolated from a high-altitude environment.</title>
        <authorList>
            <person name="Mateos-Rivera A."/>
        </authorList>
    </citation>
    <scope>NUCLEOTIDE SEQUENCE [LARGE SCALE GENOMIC DNA]</scope>
    <source>
        <strain evidence="4 5">HV10_M2</strain>
    </source>
</reference>
<accession>A0A1Z4C300</accession>
<evidence type="ECO:0000256" key="1">
    <source>
        <dbReference type="ARBA" id="ARBA00007734"/>
    </source>
</evidence>
<dbReference type="Pfam" id="PF01464">
    <property type="entry name" value="SLT"/>
    <property type="match status" value="1"/>
</dbReference>
<dbReference type="Proteomes" id="UP000197019">
    <property type="component" value="Chromosome"/>
</dbReference>
<comment type="similarity">
    <text evidence="1">Belongs to the transglycosylase Slt family.</text>
</comment>
<dbReference type="EMBL" id="CP022129">
    <property type="protein sequence ID" value="ASF47926.1"/>
    <property type="molecule type" value="Genomic_DNA"/>
</dbReference>
<dbReference type="CDD" id="cd00254">
    <property type="entry name" value="LT-like"/>
    <property type="match status" value="1"/>
</dbReference>
<dbReference type="PROSITE" id="PS00922">
    <property type="entry name" value="TRANSGLYCOSYLASE"/>
    <property type="match status" value="1"/>
</dbReference>
<dbReference type="GO" id="GO:0008933">
    <property type="term" value="F:peptidoglycan lytic transglycosylase activity"/>
    <property type="evidence" value="ECO:0007669"/>
    <property type="project" value="InterPro"/>
</dbReference>
<dbReference type="InterPro" id="IPR008258">
    <property type="entry name" value="Transglycosylase_SLT_dom_1"/>
</dbReference>
<evidence type="ECO:0000313" key="4">
    <source>
        <dbReference type="EMBL" id="ASF47926.1"/>
    </source>
</evidence>
<dbReference type="Pfam" id="PF13511">
    <property type="entry name" value="DUF4124"/>
    <property type="match status" value="1"/>
</dbReference>
<organism evidence="4 5">
    <name type="scientific">Methylovulum psychrotolerans</name>
    <dbReference type="NCBI Taxonomy" id="1704499"/>
    <lineage>
        <taxon>Bacteria</taxon>
        <taxon>Pseudomonadati</taxon>
        <taxon>Pseudomonadota</taxon>
        <taxon>Gammaproteobacteria</taxon>
        <taxon>Methylococcales</taxon>
        <taxon>Methylococcaceae</taxon>
        <taxon>Methylovulum</taxon>
    </lineage>
</organism>
<dbReference type="PANTHER" id="PTHR37423">
    <property type="entry name" value="SOLUBLE LYTIC MUREIN TRANSGLYCOSYLASE-RELATED"/>
    <property type="match status" value="1"/>
</dbReference>
<keyword evidence="5" id="KW-1185">Reference proteome</keyword>